<comment type="similarity">
    <text evidence="1">Belongs to the LysR transcriptional regulatory family.</text>
</comment>
<evidence type="ECO:0000313" key="6">
    <source>
        <dbReference type="EMBL" id="MFC3614651.1"/>
    </source>
</evidence>
<evidence type="ECO:0000259" key="5">
    <source>
        <dbReference type="PROSITE" id="PS50931"/>
    </source>
</evidence>
<evidence type="ECO:0000256" key="1">
    <source>
        <dbReference type="ARBA" id="ARBA00009437"/>
    </source>
</evidence>
<dbReference type="SUPFAM" id="SSF46785">
    <property type="entry name" value="Winged helix' DNA-binding domain"/>
    <property type="match status" value="1"/>
</dbReference>
<dbReference type="InterPro" id="IPR036388">
    <property type="entry name" value="WH-like_DNA-bd_sf"/>
</dbReference>
<dbReference type="PANTHER" id="PTHR30126:SF77">
    <property type="entry name" value="TRANSCRIPTIONAL REGULATORY PROTEIN"/>
    <property type="match status" value="1"/>
</dbReference>
<gene>
    <name evidence="6" type="ORF">ACFORG_12835</name>
</gene>
<evidence type="ECO:0000256" key="4">
    <source>
        <dbReference type="ARBA" id="ARBA00023163"/>
    </source>
</evidence>
<reference evidence="7" key="1">
    <citation type="journal article" date="2019" name="Int. J. Syst. Evol. Microbiol.">
        <title>The Global Catalogue of Microorganisms (GCM) 10K type strain sequencing project: providing services to taxonomists for standard genome sequencing and annotation.</title>
        <authorList>
            <consortium name="The Broad Institute Genomics Platform"/>
            <consortium name="The Broad Institute Genome Sequencing Center for Infectious Disease"/>
            <person name="Wu L."/>
            <person name="Ma J."/>
        </authorList>
    </citation>
    <scope>NUCLEOTIDE SEQUENCE [LARGE SCALE GENOMIC DNA]</scope>
    <source>
        <strain evidence="7">KCTC 42911</strain>
    </source>
</reference>
<protein>
    <submittedName>
        <fullName evidence="6">LysR family transcriptional regulator</fullName>
    </submittedName>
</protein>
<feature type="domain" description="HTH lysR-type" evidence="5">
    <location>
        <begin position="4"/>
        <end position="61"/>
    </location>
</feature>
<organism evidence="6 7">
    <name type="scientific">Lutimaribacter marinistellae</name>
    <dbReference type="NCBI Taxonomy" id="1820329"/>
    <lineage>
        <taxon>Bacteria</taxon>
        <taxon>Pseudomonadati</taxon>
        <taxon>Pseudomonadota</taxon>
        <taxon>Alphaproteobacteria</taxon>
        <taxon>Rhodobacterales</taxon>
        <taxon>Roseobacteraceae</taxon>
        <taxon>Lutimaribacter</taxon>
    </lineage>
</organism>
<dbReference type="InterPro" id="IPR005119">
    <property type="entry name" value="LysR_subst-bd"/>
</dbReference>
<proteinExistence type="inferred from homology"/>
<evidence type="ECO:0000256" key="3">
    <source>
        <dbReference type="ARBA" id="ARBA00023125"/>
    </source>
</evidence>
<dbReference type="PRINTS" id="PR00039">
    <property type="entry name" value="HTHLYSR"/>
</dbReference>
<dbReference type="Gene3D" id="1.10.10.10">
    <property type="entry name" value="Winged helix-like DNA-binding domain superfamily/Winged helix DNA-binding domain"/>
    <property type="match status" value="1"/>
</dbReference>
<dbReference type="InterPro" id="IPR000847">
    <property type="entry name" value="LysR_HTH_N"/>
</dbReference>
<dbReference type="Pfam" id="PF00126">
    <property type="entry name" value="HTH_1"/>
    <property type="match status" value="1"/>
</dbReference>
<name>A0ABV7THX4_9RHOB</name>
<dbReference type="PANTHER" id="PTHR30126">
    <property type="entry name" value="HTH-TYPE TRANSCRIPTIONAL REGULATOR"/>
    <property type="match status" value="1"/>
</dbReference>
<keyword evidence="4" id="KW-0804">Transcription</keyword>
<keyword evidence="3" id="KW-0238">DNA-binding</keyword>
<keyword evidence="7" id="KW-1185">Reference proteome</keyword>
<comment type="caution">
    <text evidence="6">The sequence shown here is derived from an EMBL/GenBank/DDBJ whole genome shotgun (WGS) entry which is preliminary data.</text>
</comment>
<keyword evidence="2" id="KW-0805">Transcription regulation</keyword>
<dbReference type="SUPFAM" id="SSF53850">
    <property type="entry name" value="Periplasmic binding protein-like II"/>
    <property type="match status" value="1"/>
</dbReference>
<dbReference type="PROSITE" id="PS50931">
    <property type="entry name" value="HTH_LYSR"/>
    <property type="match status" value="1"/>
</dbReference>
<evidence type="ECO:0000313" key="7">
    <source>
        <dbReference type="Proteomes" id="UP001595629"/>
    </source>
</evidence>
<dbReference type="CDD" id="cd05466">
    <property type="entry name" value="PBP2_LTTR_substrate"/>
    <property type="match status" value="1"/>
</dbReference>
<dbReference type="Proteomes" id="UP001595629">
    <property type="component" value="Unassembled WGS sequence"/>
</dbReference>
<dbReference type="RefSeq" id="WP_386735928.1">
    <property type="nucleotide sequence ID" value="NZ_JBHRXI010000012.1"/>
</dbReference>
<dbReference type="Gene3D" id="3.40.190.290">
    <property type="match status" value="1"/>
</dbReference>
<dbReference type="Pfam" id="PF03466">
    <property type="entry name" value="LysR_substrate"/>
    <property type="match status" value="1"/>
</dbReference>
<evidence type="ECO:0000256" key="2">
    <source>
        <dbReference type="ARBA" id="ARBA00023015"/>
    </source>
</evidence>
<accession>A0ABV7THX4</accession>
<sequence length="296" mass="32318">MPPITLKQLEALVAVADLGSFRRAAERLNTTQPNISNRIAQLESQLRVVLMERDAGSVRLTARGREILAHARTVLSSMDALVAAAGDATLFEGVLRLGVSELVAHTWLMPFLKEMRTAYPSVDVELTVDLSANLSDALFARDLDLTFQSGPFDRRTEGTVPLDASPYSWVAAPSLGIASPLSEADLTANPVLTHARGTHPFQQLEAHFRATRIAARLVPSSNIAACLRMSVDGLGIACLPDRMLTPYLEDGRLRRLDYPWVPDDLRFAARYLSDPAPAYLSGAIKIARCLSQDQKS</sequence>
<dbReference type="EMBL" id="JBHRXI010000012">
    <property type="protein sequence ID" value="MFC3614651.1"/>
    <property type="molecule type" value="Genomic_DNA"/>
</dbReference>
<dbReference type="InterPro" id="IPR036390">
    <property type="entry name" value="WH_DNA-bd_sf"/>
</dbReference>